<dbReference type="EMBL" id="JBHSBC010000038">
    <property type="protein sequence ID" value="MFC3984857.1"/>
    <property type="molecule type" value="Genomic_DNA"/>
</dbReference>
<dbReference type="CDD" id="cd03789">
    <property type="entry name" value="GT9_LPS_heptosyltransferase"/>
    <property type="match status" value="1"/>
</dbReference>
<organism evidence="3 4">
    <name type="scientific">Streptosporangium jomthongense</name>
    <dbReference type="NCBI Taxonomy" id="1193683"/>
    <lineage>
        <taxon>Bacteria</taxon>
        <taxon>Bacillati</taxon>
        <taxon>Actinomycetota</taxon>
        <taxon>Actinomycetes</taxon>
        <taxon>Streptosporangiales</taxon>
        <taxon>Streptosporangiaceae</taxon>
        <taxon>Streptosporangium</taxon>
    </lineage>
</organism>
<evidence type="ECO:0000256" key="1">
    <source>
        <dbReference type="ARBA" id="ARBA00022676"/>
    </source>
</evidence>
<gene>
    <name evidence="3" type="ORF">ACFOYY_32355</name>
</gene>
<keyword evidence="4" id="KW-1185">Reference proteome</keyword>
<name>A0ABV8F859_9ACTN</name>
<keyword evidence="1" id="KW-0328">Glycosyltransferase</keyword>
<dbReference type="Gene3D" id="3.40.50.2000">
    <property type="entry name" value="Glycogen Phosphorylase B"/>
    <property type="match status" value="2"/>
</dbReference>
<dbReference type="Proteomes" id="UP001595698">
    <property type="component" value="Unassembled WGS sequence"/>
</dbReference>
<dbReference type="InterPro" id="IPR002201">
    <property type="entry name" value="Glyco_trans_9"/>
</dbReference>
<dbReference type="PANTHER" id="PTHR30160:SF1">
    <property type="entry name" value="LIPOPOLYSACCHARIDE 1,2-N-ACETYLGLUCOSAMINETRANSFERASE-RELATED"/>
    <property type="match status" value="1"/>
</dbReference>
<evidence type="ECO:0000256" key="2">
    <source>
        <dbReference type="ARBA" id="ARBA00022679"/>
    </source>
</evidence>
<keyword evidence="2" id="KW-0808">Transferase</keyword>
<accession>A0ABV8F859</accession>
<proteinExistence type="predicted"/>
<dbReference type="PANTHER" id="PTHR30160">
    <property type="entry name" value="TETRAACYLDISACCHARIDE 4'-KINASE-RELATED"/>
    <property type="match status" value="1"/>
</dbReference>
<comment type="caution">
    <text evidence="3">The sequence shown here is derived from an EMBL/GenBank/DDBJ whole genome shotgun (WGS) entry which is preliminary data.</text>
</comment>
<evidence type="ECO:0000313" key="3">
    <source>
        <dbReference type="EMBL" id="MFC3984857.1"/>
    </source>
</evidence>
<dbReference type="SUPFAM" id="SSF53756">
    <property type="entry name" value="UDP-Glycosyltransferase/glycogen phosphorylase"/>
    <property type="match status" value="1"/>
</dbReference>
<sequence length="340" mass="34835">MLVLRGLGLGDLLTAVPALRGLRRAWPRHRIVLAAPAVLAGLARLTGAVDEVLNVHGPGPVPFLGAEVAVNLHGAGPQSTTALLRTAPGRLLTHSHPTLPEVSGPAWRDDRHEVERWCALLEWYGIAADPADLALPVPSVETTGEAEPAGLTGGVEVAGPAGTAVNAGWAGEAERPGHVIVHPGAAFPARRWPPDRFAQVAAALAGDGHRVLITGDAAERDLAHTVAALAGLPREAVLAGRTGLERLAALVGTARLVVCGDTGVAHLATALSTPSVVLFGPTPPARWGPPPGRGHHVVLWRGGTGNPFATRPDPGLLTISPADVLAAIATLPAAEERSPS</sequence>
<dbReference type="InterPro" id="IPR051199">
    <property type="entry name" value="LPS_LOS_Heptosyltrfase"/>
</dbReference>
<dbReference type="Pfam" id="PF01075">
    <property type="entry name" value="Glyco_transf_9"/>
    <property type="match status" value="1"/>
</dbReference>
<reference evidence="4" key="1">
    <citation type="journal article" date="2019" name="Int. J. Syst. Evol. Microbiol.">
        <title>The Global Catalogue of Microorganisms (GCM) 10K type strain sequencing project: providing services to taxonomists for standard genome sequencing and annotation.</title>
        <authorList>
            <consortium name="The Broad Institute Genomics Platform"/>
            <consortium name="The Broad Institute Genome Sequencing Center for Infectious Disease"/>
            <person name="Wu L."/>
            <person name="Ma J."/>
        </authorList>
    </citation>
    <scope>NUCLEOTIDE SEQUENCE [LARGE SCALE GENOMIC DNA]</scope>
    <source>
        <strain evidence="4">TBRC 7912</strain>
    </source>
</reference>
<evidence type="ECO:0000313" key="4">
    <source>
        <dbReference type="Proteomes" id="UP001595698"/>
    </source>
</evidence>
<protein>
    <submittedName>
        <fullName evidence="3">Glycosyltransferase family 9 protein</fullName>
    </submittedName>
</protein>